<evidence type="ECO:0000256" key="6">
    <source>
        <dbReference type="ARBA" id="ARBA00023134"/>
    </source>
</evidence>
<reference evidence="12 13" key="1">
    <citation type="journal article" date="2015" name="Int. J. Syst. Evol. Microbiol.">
        <title>Mariniphaga sediminis sp. nov., isolated from coastal sediment.</title>
        <authorList>
            <person name="Wang F.Q."/>
            <person name="Shen Q.Y."/>
            <person name="Chen G.J."/>
            <person name="Du Z.J."/>
        </authorList>
    </citation>
    <scope>NUCLEOTIDE SEQUENCE [LARGE SCALE GENOMIC DNA]</scope>
    <source>
        <strain evidence="12 13">SY21</strain>
    </source>
</reference>
<sequence>MKKIKLRGKEVKRLGYANDRAISLAIHLAGRHFKRSEKMEVLETLEKINLAPESYLNDSLWGELAQFLTQKSGKIQHKKKPKGSKSALDFKIYGEENIDPEAVRQMETAMKLPISVKGALMADAHVGYGLPIGGVLAAYNAVIPYGVGMDIGCRMCLSVFSSSPQKIDGERDRIKNALMNETRFGLAEFKDEREHEILERKEFQEIKFLKKFHKKFANQLGTSGHGNHFVDVGVVKISEFSQRLHLEPGEYFAVLSHSGSRNFGAEVCKHYTRIAREKLELSGEAARLAWLDLDSEEGQEYWAAMQLAGDYSHANHRIIHRRLAKALGEKTVAIIENHHNFAWKEKLDTGEEIIIHRKGATPAGTENIGIIPGTMASPAFIVSGRGNEDALQSASHGAGRLMSRNQAKQTFTESQLKKHLAAKRVELLGGGIDESPFAYKDIYEVMRAQEDLVDILGVFYPKIVRME</sequence>
<dbReference type="GO" id="GO:0042245">
    <property type="term" value="P:RNA repair"/>
    <property type="evidence" value="ECO:0007669"/>
    <property type="project" value="UniProtKB-KW"/>
</dbReference>
<feature type="binding site" evidence="10">
    <location>
        <begin position="339"/>
        <end position="340"/>
    </location>
    <ligand>
        <name>GMP</name>
        <dbReference type="ChEBI" id="CHEBI:58115"/>
    </ligand>
</feature>
<dbReference type="GO" id="GO:0005525">
    <property type="term" value="F:GTP binding"/>
    <property type="evidence" value="ECO:0007669"/>
    <property type="project" value="UniProtKB-KW"/>
</dbReference>
<accession>A0A399D340</accession>
<keyword evidence="6 10" id="KW-0342">GTP-binding</keyword>
<evidence type="ECO:0000256" key="7">
    <source>
        <dbReference type="ARBA" id="ARBA00023211"/>
    </source>
</evidence>
<dbReference type="PANTHER" id="PTHR43749">
    <property type="entry name" value="RNA-SPLICING LIGASE RTCB"/>
    <property type="match status" value="1"/>
</dbReference>
<dbReference type="InterPro" id="IPR052915">
    <property type="entry name" value="RtcB-like"/>
</dbReference>
<evidence type="ECO:0000256" key="11">
    <source>
        <dbReference type="PIRSR" id="PIRSR601233-3"/>
    </source>
</evidence>
<dbReference type="RefSeq" id="WP_119350046.1">
    <property type="nucleotide sequence ID" value="NZ_QWET01000007.1"/>
</dbReference>
<keyword evidence="2" id="KW-0436">Ligase</keyword>
<protein>
    <recommendedName>
        <fullName evidence="1">3'-phosphate/5'-hydroxy nucleic acid ligase</fullName>
        <ecNumber evidence="1">6.5.1.8</ecNumber>
    </recommendedName>
</protein>
<comment type="cofactor">
    <cofactor evidence="11">
        <name>Mn(2+)</name>
        <dbReference type="ChEBI" id="CHEBI:29035"/>
    </cofactor>
    <text evidence="11">Binds 2 manganese ions per subunit.</text>
</comment>
<keyword evidence="3 11" id="KW-0479">Metal-binding</keyword>
<dbReference type="Proteomes" id="UP000266441">
    <property type="component" value="Unassembled WGS sequence"/>
</dbReference>
<evidence type="ECO:0000256" key="4">
    <source>
        <dbReference type="ARBA" id="ARBA00022741"/>
    </source>
</evidence>
<feature type="binding site" evidence="10">
    <location>
        <begin position="396"/>
        <end position="399"/>
    </location>
    <ligand>
        <name>GMP</name>
        <dbReference type="ChEBI" id="CHEBI:58115"/>
    </ligand>
</feature>
<feature type="binding site" evidence="11">
    <location>
        <position position="257"/>
    </location>
    <ligand>
        <name>Mn(2+)</name>
        <dbReference type="ChEBI" id="CHEBI:29035"/>
        <label>2</label>
    </ligand>
</feature>
<keyword evidence="13" id="KW-1185">Reference proteome</keyword>
<comment type="caution">
    <text evidence="12">The sequence shown here is derived from an EMBL/GenBank/DDBJ whole genome shotgun (WGS) entry which is preliminary data.</text>
</comment>
<feature type="binding site" evidence="11">
    <location>
        <position position="228"/>
    </location>
    <ligand>
        <name>Mn(2+)</name>
        <dbReference type="ChEBI" id="CHEBI:29035"/>
        <label>1</label>
    </ligand>
</feature>
<evidence type="ECO:0000256" key="10">
    <source>
        <dbReference type="PIRSR" id="PIRSR601233-2"/>
    </source>
</evidence>
<dbReference type="GO" id="GO:0170057">
    <property type="term" value="F:RNA ligase (GTP) activity"/>
    <property type="evidence" value="ECO:0007669"/>
    <property type="project" value="UniProtKB-EC"/>
</dbReference>
<dbReference type="InterPro" id="IPR001233">
    <property type="entry name" value="RtcB"/>
</dbReference>
<dbReference type="Gene3D" id="3.90.1860.10">
    <property type="entry name" value="tRNA-splicing ligase RtcB"/>
    <property type="match status" value="1"/>
</dbReference>
<dbReference type="SUPFAM" id="SSF103365">
    <property type="entry name" value="Hypothetical protein PH1602"/>
    <property type="match status" value="1"/>
</dbReference>
<evidence type="ECO:0000313" key="12">
    <source>
        <dbReference type="EMBL" id="RIH65121.1"/>
    </source>
</evidence>
<evidence type="ECO:0000256" key="8">
    <source>
        <dbReference type="ARBA" id="ARBA00047746"/>
    </source>
</evidence>
<evidence type="ECO:0000256" key="9">
    <source>
        <dbReference type="PIRSR" id="PIRSR601233-1"/>
    </source>
</evidence>
<dbReference type="EMBL" id="QWET01000007">
    <property type="protein sequence ID" value="RIH65121.1"/>
    <property type="molecule type" value="Genomic_DNA"/>
</dbReference>
<evidence type="ECO:0000256" key="1">
    <source>
        <dbReference type="ARBA" id="ARBA00012726"/>
    </source>
</evidence>
<comment type="catalytic activity">
    <reaction evidence="8">
        <text>a 3'-end 3'-phospho-ribonucleotide-RNA + a 5'-end dephospho-ribonucleoside-RNA + GTP = a ribonucleotidyl-ribonucleotide-RNA + GMP + diphosphate</text>
        <dbReference type="Rhea" id="RHEA:68076"/>
        <dbReference type="Rhea" id="RHEA-COMP:10463"/>
        <dbReference type="Rhea" id="RHEA-COMP:13936"/>
        <dbReference type="Rhea" id="RHEA-COMP:17355"/>
        <dbReference type="ChEBI" id="CHEBI:33019"/>
        <dbReference type="ChEBI" id="CHEBI:37565"/>
        <dbReference type="ChEBI" id="CHEBI:58115"/>
        <dbReference type="ChEBI" id="CHEBI:83062"/>
        <dbReference type="ChEBI" id="CHEBI:138284"/>
        <dbReference type="ChEBI" id="CHEBI:173118"/>
        <dbReference type="EC" id="6.5.1.8"/>
    </reaction>
</comment>
<feature type="binding site" evidence="11">
    <location>
        <position position="339"/>
    </location>
    <ligand>
        <name>Mn(2+)</name>
        <dbReference type="ChEBI" id="CHEBI:29035"/>
        <label>2</label>
    </ligand>
</feature>
<dbReference type="OrthoDB" id="9802323at2"/>
<dbReference type="Pfam" id="PF01139">
    <property type="entry name" value="RtcB"/>
    <property type="match status" value="2"/>
</dbReference>
<evidence type="ECO:0000256" key="3">
    <source>
        <dbReference type="ARBA" id="ARBA00022723"/>
    </source>
</evidence>
<dbReference type="EC" id="6.5.1.8" evidence="1"/>
<gene>
    <name evidence="12" type="ORF">D1164_11080</name>
</gene>
<evidence type="ECO:0000256" key="2">
    <source>
        <dbReference type="ARBA" id="ARBA00022598"/>
    </source>
</evidence>
<dbReference type="GO" id="GO:0006281">
    <property type="term" value="P:DNA repair"/>
    <property type="evidence" value="ECO:0007669"/>
    <property type="project" value="TreeGrafter"/>
</dbReference>
<evidence type="ECO:0000256" key="5">
    <source>
        <dbReference type="ARBA" id="ARBA00022800"/>
    </source>
</evidence>
<keyword evidence="5" id="KW-0692">RNA repair</keyword>
<evidence type="ECO:0000313" key="13">
    <source>
        <dbReference type="Proteomes" id="UP000266441"/>
    </source>
</evidence>
<dbReference type="GO" id="GO:0003909">
    <property type="term" value="F:DNA ligase activity"/>
    <property type="evidence" value="ECO:0007669"/>
    <property type="project" value="TreeGrafter"/>
</dbReference>
<dbReference type="PANTHER" id="PTHR43749:SF2">
    <property type="entry name" value="RNA-SPLICING LIGASE RTCB"/>
    <property type="match status" value="1"/>
</dbReference>
<keyword evidence="7 11" id="KW-0464">Manganese</keyword>
<dbReference type="GO" id="GO:0006396">
    <property type="term" value="P:RNA processing"/>
    <property type="evidence" value="ECO:0007669"/>
    <property type="project" value="InterPro"/>
</dbReference>
<organism evidence="12 13">
    <name type="scientific">Mariniphaga sediminis</name>
    <dbReference type="NCBI Taxonomy" id="1628158"/>
    <lineage>
        <taxon>Bacteria</taxon>
        <taxon>Pseudomonadati</taxon>
        <taxon>Bacteroidota</taxon>
        <taxon>Bacteroidia</taxon>
        <taxon>Marinilabiliales</taxon>
        <taxon>Prolixibacteraceae</taxon>
        <taxon>Mariniphaga</taxon>
    </lineage>
</organism>
<keyword evidence="4 10" id="KW-0547">Nucleotide-binding</keyword>
<dbReference type="GO" id="GO:0030145">
    <property type="term" value="F:manganese ion binding"/>
    <property type="evidence" value="ECO:0007669"/>
    <property type="project" value="TreeGrafter"/>
</dbReference>
<feature type="active site" description="GMP-histidine intermediate" evidence="9">
    <location>
        <position position="396"/>
    </location>
</feature>
<feature type="binding site" evidence="10">
    <location>
        <begin position="372"/>
        <end position="375"/>
    </location>
    <ligand>
        <name>GMP</name>
        <dbReference type="ChEBI" id="CHEBI:58115"/>
    </ligand>
</feature>
<dbReference type="InterPro" id="IPR036025">
    <property type="entry name" value="RtcB-like_sf"/>
</dbReference>
<feature type="binding site" evidence="11">
    <location>
        <position position="150"/>
    </location>
    <ligand>
        <name>Mn(2+)</name>
        <dbReference type="ChEBI" id="CHEBI:29035"/>
        <label>1</label>
    </ligand>
</feature>
<proteinExistence type="predicted"/>
<dbReference type="AlphaFoldDB" id="A0A399D340"/>
<name>A0A399D340_9BACT</name>